<dbReference type="Proteomes" id="UP000190274">
    <property type="component" value="Chromosome G"/>
</dbReference>
<gene>
    <name evidence="5" type="ORF">LADA_0G14246G</name>
</gene>
<reference evidence="6" key="1">
    <citation type="submission" date="2016-03" db="EMBL/GenBank/DDBJ databases">
        <authorList>
            <person name="Devillers H."/>
        </authorList>
    </citation>
    <scope>NUCLEOTIDE SEQUENCE [LARGE SCALE GENOMIC DNA]</scope>
</reference>
<dbReference type="GO" id="GO:0045437">
    <property type="term" value="F:uridine nucleosidase activity"/>
    <property type="evidence" value="ECO:0007669"/>
    <property type="project" value="EnsemblFungi"/>
</dbReference>
<dbReference type="GO" id="GO:0034355">
    <property type="term" value="P:NAD+ biosynthetic process via the salvage pathway"/>
    <property type="evidence" value="ECO:0007669"/>
    <property type="project" value="EnsemblFungi"/>
</dbReference>
<dbReference type="PANTHER" id="PTHR12304">
    <property type="entry name" value="INOSINE-URIDINE PREFERRING NUCLEOSIDE HYDROLASE"/>
    <property type="match status" value="1"/>
</dbReference>
<dbReference type="GO" id="GO:0070636">
    <property type="term" value="F:nicotinic acid riboside hydrolase activity"/>
    <property type="evidence" value="ECO:0007669"/>
    <property type="project" value="EnsemblFungi"/>
</dbReference>
<evidence type="ECO:0000256" key="1">
    <source>
        <dbReference type="ARBA" id="ARBA00009176"/>
    </source>
</evidence>
<dbReference type="GO" id="GO:0006216">
    <property type="term" value="P:cytidine catabolic process"/>
    <property type="evidence" value="ECO:0007669"/>
    <property type="project" value="EnsemblFungi"/>
</dbReference>
<dbReference type="InterPro" id="IPR036452">
    <property type="entry name" value="Ribo_hydro-like"/>
</dbReference>
<comment type="similarity">
    <text evidence="1">Belongs to the IUNH family.</text>
</comment>
<dbReference type="GO" id="GO:0005829">
    <property type="term" value="C:cytosol"/>
    <property type="evidence" value="ECO:0007669"/>
    <property type="project" value="TreeGrafter"/>
</dbReference>
<dbReference type="Pfam" id="PF01156">
    <property type="entry name" value="IU_nuc_hydro"/>
    <property type="match status" value="1"/>
</dbReference>
<sequence length="345" mass="38392">MTQDHKIAAKLKIPIWLDCDPGHDDAVAILLACFLPEFELLGISTSYGNAAAEKTAYNALSLLTAMDKHNQIPVYAGAQKPWVRDAIYAPDIHGHSGLDGTTLLPDPKAPLSTEKTYIQAMSDAIEAYPGSISIVSTGSLTSTATLLRERPCLKSKIKFISIMGGGICVGNRNENETAEFNIWIDPQAANFVLEDPDLSRKCILVPLDLTHKAIATKLVEQRVLSDGHSNLRKLFYDLFIFFGVSYEHAQGFENGAPVHDPLTLFPLLQFYHMKKPEEIGFCYRRFDLKAITQERSPDLGQTTVMKEYSQDSNEGTIVGFDLNFDYFWNQVYYALDVASQVSTIE</sequence>
<dbReference type="STRING" id="1266660.A0A1G4JW39"/>
<dbReference type="Gene3D" id="3.90.245.10">
    <property type="entry name" value="Ribonucleoside hydrolase-like"/>
    <property type="match status" value="1"/>
</dbReference>
<dbReference type="InterPro" id="IPR001910">
    <property type="entry name" value="Inosine/uridine_hydrolase_dom"/>
</dbReference>
<dbReference type="AlphaFoldDB" id="A0A1G4JW39"/>
<evidence type="ECO:0000256" key="2">
    <source>
        <dbReference type="ARBA" id="ARBA00022801"/>
    </source>
</evidence>
<organism evidence="5 6">
    <name type="scientific">Lachancea dasiensis</name>
    <dbReference type="NCBI Taxonomy" id="1072105"/>
    <lineage>
        <taxon>Eukaryota</taxon>
        <taxon>Fungi</taxon>
        <taxon>Dikarya</taxon>
        <taxon>Ascomycota</taxon>
        <taxon>Saccharomycotina</taxon>
        <taxon>Saccharomycetes</taxon>
        <taxon>Saccharomycetales</taxon>
        <taxon>Saccharomycetaceae</taxon>
        <taxon>Lachancea</taxon>
    </lineage>
</organism>
<dbReference type="PROSITE" id="PS01247">
    <property type="entry name" value="IUNH"/>
    <property type="match status" value="1"/>
</dbReference>
<dbReference type="InterPro" id="IPR023186">
    <property type="entry name" value="IUNH"/>
</dbReference>
<evidence type="ECO:0000313" key="5">
    <source>
        <dbReference type="EMBL" id="SCU95208.1"/>
    </source>
</evidence>
<dbReference type="GO" id="GO:0019358">
    <property type="term" value="P:nicotinate nucleotide salvage"/>
    <property type="evidence" value="ECO:0007669"/>
    <property type="project" value="EnsemblFungi"/>
</dbReference>
<dbReference type="EMBL" id="LT598457">
    <property type="protein sequence ID" value="SCU95208.1"/>
    <property type="molecule type" value="Genomic_DNA"/>
</dbReference>
<dbReference type="GO" id="GO:0008477">
    <property type="term" value="F:purine nucleosidase activity"/>
    <property type="evidence" value="ECO:0007669"/>
    <property type="project" value="TreeGrafter"/>
</dbReference>
<keyword evidence="3" id="KW-0326">Glycosidase</keyword>
<evidence type="ECO:0000259" key="4">
    <source>
        <dbReference type="Pfam" id="PF01156"/>
    </source>
</evidence>
<dbReference type="PANTHER" id="PTHR12304:SF4">
    <property type="entry name" value="URIDINE NUCLEOSIDASE"/>
    <property type="match status" value="1"/>
</dbReference>
<keyword evidence="2" id="KW-0378">Hydrolase</keyword>
<dbReference type="SUPFAM" id="SSF53590">
    <property type="entry name" value="Nucleoside hydrolase"/>
    <property type="match status" value="1"/>
</dbReference>
<evidence type="ECO:0000313" key="6">
    <source>
        <dbReference type="Proteomes" id="UP000190274"/>
    </source>
</evidence>
<feature type="domain" description="Inosine/uridine-preferring nucleoside hydrolase" evidence="4">
    <location>
        <begin position="15"/>
        <end position="329"/>
    </location>
</feature>
<evidence type="ECO:0000256" key="3">
    <source>
        <dbReference type="ARBA" id="ARBA00023295"/>
    </source>
</evidence>
<dbReference type="GO" id="GO:0006152">
    <property type="term" value="P:purine nucleoside catabolic process"/>
    <property type="evidence" value="ECO:0007669"/>
    <property type="project" value="TreeGrafter"/>
</dbReference>
<proteinExistence type="inferred from homology"/>
<dbReference type="GO" id="GO:0006218">
    <property type="term" value="P:uridine catabolic process"/>
    <property type="evidence" value="ECO:0007669"/>
    <property type="project" value="EnsemblFungi"/>
</dbReference>
<dbReference type="GO" id="GO:0070635">
    <property type="term" value="F:nicotinamide riboside hydrolase activity"/>
    <property type="evidence" value="ECO:0007669"/>
    <property type="project" value="EnsemblFungi"/>
</dbReference>
<dbReference type="CDD" id="cd02651">
    <property type="entry name" value="nuc_hydro_IU_UC_XIUA"/>
    <property type="match status" value="1"/>
</dbReference>
<protein>
    <submittedName>
        <fullName evidence="5">LADA_0G14246g1_1</fullName>
    </submittedName>
</protein>
<accession>A0A1G4JW39</accession>
<dbReference type="InterPro" id="IPR015910">
    <property type="entry name" value="I/U_nuclsd_hydro_CS"/>
</dbReference>
<dbReference type="OrthoDB" id="432381at2759"/>
<name>A0A1G4JW39_9SACH</name>
<dbReference type="GO" id="GO:0008655">
    <property type="term" value="P:pyrimidine-containing compound salvage"/>
    <property type="evidence" value="ECO:0007669"/>
    <property type="project" value="EnsemblFungi"/>
</dbReference>
<keyword evidence="6" id="KW-1185">Reference proteome</keyword>